<comment type="caution">
    <text evidence="2">The sequence shown here is derived from an EMBL/GenBank/DDBJ whole genome shotgun (WGS) entry which is preliminary data.</text>
</comment>
<evidence type="ECO:0000313" key="2">
    <source>
        <dbReference type="EMBL" id="MBD7919905.1"/>
    </source>
</evidence>
<feature type="domain" description="TniQ" evidence="1">
    <location>
        <begin position="10"/>
        <end position="141"/>
    </location>
</feature>
<name>A0ABR8QHN0_9CELL</name>
<reference evidence="2 3" key="1">
    <citation type="submission" date="2020-08" db="EMBL/GenBank/DDBJ databases">
        <title>A Genomic Blueprint of the Chicken Gut Microbiome.</title>
        <authorList>
            <person name="Gilroy R."/>
            <person name="Ravi A."/>
            <person name="Getino M."/>
            <person name="Pursley I."/>
            <person name="Horton D.L."/>
            <person name="Alikhan N.-F."/>
            <person name="Baker D."/>
            <person name="Gharbi K."/>
            <person name="Hall N."/>
            <person name="Watson M."/>
            <person name="Adriaenssens E.M."/>
            <person name="Foster-Nyarko E."/>
            <person name="Jarju S."/>
            <person name="Secka A."/>
            <person name="Antonio M."/>
            <person name="Oren A."/>
            <person name="Chaudhuri R."/>
            <person name="La Ragione R.M."/>
            <person name="Hildebrand F."/>
            <person name="Pallen M.J."/>
        </authorList>
    </citation>
    <scope>NUCLEOTIDE SEQUENCE [LARGE SCALE GENOMIC DNA]</scope>
    <source>
        <strain evidence="2 3">Sa3CUA2</strain>
    </source>
</reference>
<evidence type="ECO:0000259" key="1">
    <source>
        <dbReference type="Pfam" id="PF06527"/>
    </source>
</evidence>
<evidence type="ECO:0000313" key="3">
    <source>
        <dbReference type="Proteomes" id="UP000604241"/>
    </source>
</evidence>
<dbReference type="Proteomes" id="UP000604241">
    <property type="component" value="Unassembled WGS sequence"/>
</dbReference>
<dbReference type="InterPro" id="IPR009492">
    <property type="entry name" value="TniQ"/>
</dbReference>
<dbReference type="EMBL" id="JACSQV010000017">
    <property type="protein sequence ID" value="MBD7919905.1"/>
    <property type="molecule type" value="Genomic_DNA"/>
</dbReference>
<organism evidence="2 3">
    <name type="scientific">Cellulomonas avistercoris</name>
    <dbReference type="NCBI Taxonomy" id="2762242"/>
    <lineage>
        <taxon>Bacteria</taxon>
        <taxon>Bacillati</taxon>
        <taxon>Actinomycetota</taxon>
        <taxon>Actinomycetes</taxon>
        <taxon>Micrococcales</taxon>
        <taxon>Cellulomonadaceae</taxon>
        <taxon>Cellulomonas</taxon>
    </lineage>
</organism>
<dbReference type="RefSeq" id="WP_191784553.1">
    <property type="nucleotide sequence ID" value="NZ_JACSQV010000017.1"/>
</dbReference>
<sequence length="536" mass="59054">MGLFPGVTEPRSRPDEQLNAWLARAAHRYGVHPRALLEECGVRITPQAQARLPELLLGEPGERVATALGMQPLHLVEFRSPVATALAGTRTRYRSEFLKASPRRTSAGSRWCPLCLSDDGVWRDSWTDPWHLDCAVHGVRLGDRCAGCYTKPFAEPAWLTSTDEPHLCPSFVTGTDSYGRYRHGCHVDLRTMPTGPAPTGGLEAQAYLFDLALLAHAEPTSLVLACGVEGEAETVIEAAFEMAGALTAGRLGKDFEGDAELERYARNVAATVLRQPDAAHAYALAIKHGALGGDDELIPMGPRASVRARPRNPLLTAVRLRDLHERVSLGYELRFRLGSERPRYPDDWNTSDRTLQEIDRRPALPMAWIPQQIWSGALAFDAPDDFGIDSPTGRTFASIALARYGTTRPWAVIATNLGLPAHSAPAYHRHWKRIHDSGRWPEYLRAVDGLFNRLHEEPPPIDYERRRLACGDGLGLRAIAQKVLAELPEGRGPETAIAVARVFWAKYTGGCLTMAHPPLRSERPGRHSGTTTPQVC</sequence>
<gene>
    <name evidence="2" type="ORF">H9657_16660</name>
</gene>
<accession>A0ABR8QHN0</accession>
<dbReference type="Pfam" id="PF06527">
    <property type="entry name" value="TniQ"/>
    <property type="match status" value="1"/>
</dbReference>
<proteinExistence type="predicted"/>
<protein>
    <submittedName>
        <fullName evidence="2">TniQ family protein</fullName>
    </submittedName>
</protein>
<keyword evidence="3" id="KW-1185">Reference proteome</keyword>